<dbReference type="AlphaFoldDB" id="A0A9P8APX6"/>
<sequence>MLAVGLLWSWNVILKPNTKISLNVPGGGVRIKTEAEKEGSRTGPGVCRAKAISWRTGRCHTQILDKLLQLGGCVQSHPHSTFLTYIYSVMPSPFQRKISGMRHGYHLSDDPYSILPCPEPEGNKNVFAVAAILVDYSDGTTQTVVIDTTWKTIKTTLPRGWTSSSFENSAWIAAAYEMLTASTP</sequence>
<accession>A0A9P8APX6</accession>
<evidence type="ECO:0000313" key="2">
    <source>
        <dbReference type="Proteomes" id="UP000812287"/>
    </source>
</evidence>
<dbReference type="RefSeq" id="XP_043035797.1">
    <property type="nucleotide sequence ID" value="XM_043179485.1"/>
</dbReference>
<name>A0A9P8APX6_9AGAR</name>
<reference evidence="1" key="1">
    <citation type="submission" date="2020-11" db="EMBL/GenBank/DDBJ databases">
        <title>Adaptations for nitrogen fixation in a non-lichenized fungal sporocarp promotes dispersal by wood-feeding termites.</title>
        <authorList>
            <consortium name="DOE Joint Genome Institute"/>
            <person name="Koch R.A."/>
            <person name="Yoon G."/>
            <person name="Arayal U."/>
            <person name="Lail K."/>
            <person name="Amirebrahimi M."/>
            <person name="Labutti K."/>
            <person name="Lipzen A."/>
            <person name="Riley R."/>
            <person name="Barry K."/>
            <person name="Henrissat B."/>
            <person name="Grigoriev I.V."/>
            <person name="Herr J.R."/>
            <person name="Aime M.C."/>
        </authorList>
    </citation>
    <scope>NUCLEOTIDE SEQUENCE</scope>
    <source>
        <strain evidence="1">MCA 3950</strain>
    </source>
</reference>
<keyword evidence="2" id="KW-1185">Reference proteome</keyword>
<dbReference type="GeneID" id="66101779"/>
<dbReference type="Proteomes" id="UP000812287">
    <property type="component" value="Unassembled WGS sequence"/>
</dbReference>
<organism evidence="1 2">
    <name type="scientific">Guyanagaster necrorhizus</name>
    <dbReference type="NCBI Taxonomy" id="856835"/>
    <lineage>
        <taxon>Eukaryota</taxon>
        <taxon>Fungi</taxon>
        <taxon>Dikarya</taxon>
        <taxon>Basidiomycota</taxon>
        <taxon>Agaricomycotina</taxon>
        <taxon>Agaricomycetes</taxon>
        <taxon>Agaricomycetidae</taxon>
        <taxon>Agaricales</taxon>
        <taxon>Marasmiineae</taxon>
        <taxon>Physalacriaceae</taxon>
        <taxon>Guyanagaster</taxon>
    </lineage>
</organism>
<gene>
    <name evidence="1" type="ORF">BT62DRAFT_1079409</name>
</gene>
<dbReference type="EMBL" id="MU250552">
    <property type="protein sequence ID" value="KAG7442297.1"/>
    <property type="molecule type" value="Genomic_DNA"/>
</dbReference>
<proteinExistence type="predicted"/>
<dbReference type="Gene3D" id="2.60.120.260">
    <property type="entry name" value="Galactose-binding domain-like"/>
    <property type="match status" value="1"/>
</dbReference>
<evidence type="ECO:0000313" key="1">
    <source>
        <dbReference type="EMBL" id="KAG7442297.1"/>
    </source>
</evidence>
<comment type="caution">
    <text evidence="1">The sequence shown here is derived from an EMBL/GenBank/DDBJ whole genome shotgun (WGS) entry which is preliminary data.</text>
</comment>
<protein>
    <submittedName>
        <fullName evidence="1">Uncharacterized protein</fullName>
    </submittedName>
</protein>